<dbReference type="RefSeq" id="WP_262066767.1">
    <property type="nucleotide sequence ID" value="NZ_JAMXOD010000016.1"/>
</dbReference>
<sequence length="213" mass="23181">MGVLFFLFVTMAFVRAIVQVAWEKTKKIPEKAVVVVSVIHLVLSAIVAFVMVLEPSSSNTRYYANGVNVTSFVDNPISTFFVMFVVMGGLFFAIPWGLCELAYHGLLAMGIVGNKEQSKRSLEGILALASMWVAIIAFPASIILITSIGPVAAVYILIFAFLCGVPAVVSSIIIKRKNMKIFARAIIGMVGAGFYLLIPVLILIRVASFRIMN</sequence>
<proteinExistence type="predicted"/>
<evidence type="ECO:0008006" key="4">
    <source>
        <dbReference type="Google" id="ProtNLM"/>
    </source>
</evidence>
<feature type="transmembrane region" description="Helical" evidence="1">
    <location>
        <begin position="125"/>
        <end position="146"/>
    </location>
</feature>
<evidence type="ECO:0000256" key="1">
    <source>
        <dbReference type="SAM" id="Phobius"/>
    </source>
</evidence>
<dbReference type="Proteomes" id="UP001523566">
    <property type="component" value="Unassembled WGS sequence"/>
</dbReference>
<dbReference type="EMBL" id="JAMZFW010000016">
    <property type="protein sequence ID" value="MCP1102979.1"/>
    <property type="molecule type" value="Genomic_DNA"/>
</dbReference>
<organism evidence="2 3">
    <name type="scientific">Aequitasia blattaphilus</name>
    <dbReference type="NCBI Taxonomy" id="2949332"/>
    <lineage>
        <taxon>Bacteria</taxon>
        <taxon>Bacillati</taxon>
        <taxon>Bacillota</taxon>
        <taxon>Clostridia</taxon>
        <taxon>Lachnospirales</taxon>
        <taxon>Lachnospiraceae</taxon>
        <taxon>Aequitasia</taxon>
    </lineage>
</organism>
<protein>
    <recommendedName>
        <fullName evidence="4">Yip1 domain-containing protein</fullName>
    </recommendedName>
</protein>
<feature type="transmembrane region" description="Helical" evidence="1">
    <location>
        <begin position="181"/>
        <end position="204"/>
    </location>
</feature>
<feature type="transmembrane region" description="Helical" evidence="1">
    <location>
        <begin position="152"/>
        <end position="174"/>
    </location>
</feature>
<gene>
    <name evidence="2" type="ORF">NK125_11180</name>
</gene>
<name>A0ABT1EAX1_9FIRM</name>
<keyword evidence="1" id="KW-0812">Transmembrane</keyword>
<accession>A0ABT1EAX1</accession>
<evidence type="ECO:0000313" key="2">
    <source>
        <dbReference type="EMBL" id="MCP1102979.1"/>
    </source>
</evidence>
<evidence type="ECO:0000313" key="3">
    <source>
        <dbReference type="Proteomes" id="UP001523566"/>
    </source>
</evidence>
<reference evidence="2 3" key="1">
    <citation type="journal article" date="2022" name="Genome Biol. Evol.">
        <title>Host diet, physiology and behaviors set the stage for Lachnospiraceae cladogenesis.</title>
        <authorList>
            <person name="Vera-Ponce De Leon A."/>
            <person name="Schneider M."/>
            <person name="Jahnes B.C."/>
            <person name="Sadowski V."/>
            <person name="Camuy-Velez L.A."/>
            <person name="Duan J."/>
            <person name="Sabree Z.L."/>
        </authorList>
    </citation>
    <scope>NUCLEOTIDE SEQUENCE [LARGE SCALE GENOMIC DNA]</scope>
    <source>
        <strain evidence="2 3">PAL113</strain>
    </source>
</reference>
<feature type="transmembrane region" description="Helical" evidence="1">
    <location>
        <begin position="32"/>
        <end position="53"/>
    </location>
</feature>
<comment type="caution">
    <text evidence="2">The sequence shown here is derived from an EMBL/GenBank/DDBJ whole genome shotgun (WGS) entry which is preliminary data.</text>
</comment>
<keyword evidence="1" id="KW-0472">Membrane</keyword>
<keyword evidence="3" id="KW-1185">Reference proteome</keyword>
<keyword evidence="1" id="KW-1133">Transmembrane helix</keyword>